<protein>
    <submittedName>
        <fullName evidence="4">Uncharacterized protein (DUF305 family)</fullName>
    </submittedName>
</protein>
<dbReference type="InterPro" id="IPR012347">
    <property type="entry name" value="Ferritin-like"/>
</dbReference>
<keyword evidence="2" id="KW-0812">Transmembrane</keyword>
<dbReference type="Gene3D" id="1.20.1260.10">
    <property type="match status" value="1"/>
</dbReference>
<evidence type="ECO:0000313" key="4">
    <source>
        <dbReference type="EMBL" id="MBB5137918.1"/>
    </source>
</evidence>
<feature type="region of interest" description="Disordered" evidence="1">
    <location>
        <begin position="1"/>
        <end position="26"/>
    </location>
</feature>
<sequence>MGEADSDRRHIPGGAGKTAAVPDRATAGHPRTALAVLLTSGLVIALVIGLGSGCAARTAPAGPGARHGSPTATAAPATAPGGFNATDVAWLQLMIPMDERVLPLLDLGAGRGHDPAVRRLAARFRHAHLAELARLREALGRTGLPPSGEHEGHDMPGMVTAAGLAELKAATGPAFDRLFAGHLREHLDRSAAVARSEQAAGADPATRALAAAVERSRTTQRALLDALRLG</sequence>
<keyword evidence="2" id="KW-0472">Membrane</keyword>
<dbReference type="RefSeq" id="WP_185054795.1">
    <property type="nucleotide sequence ID" value="NZ_BAABIX010000002.1"/>
</dbReference>
<feature type="compositionally biased region" description="Basic and acidic residues" evidence="1">
    <location>
        <begin position="1"/>
        <end position="10"/>
    </location>
</feature>
<feature type="transmembrane region" description="Helical" evidence="2">
    <location>
        <begin position="33"/>
        <end position="56"/>
    </location>
</feature>
<proteinExistence type="predicted"/>
<dbReference type="InterPro" id="IPR005183">
    <property type="entry name" value="DUF305_CopM-like"/>
</dbReference>
<reference evidence="4 5" key="1">
    <citation type="submission" date="2020-08" db="EMBL/GenBank/DDBJ databases">
        <title>Genomic Encyclopedia of Type Strains, Phase IV (KMG-IV): sequencing the most valuable type-strain genomes for metagenomic binning, comparative biology and taxonomic classification.</title>
        <authorList>
            <person name="Goeker M."/>
        </authorList>
    </citation>
    <scope>NUCLEOTIDE SEQUENCE [LARGE SCALE GENOMIC DNA]</scope>
    <source>
        <strain evidence="4 5">DSM 45615</strain>
    </source>
</reference>
<name>A0A840PE81_9ACTN</name>
<evidence type="ECO:0000259" key="3">
    <source>
        <dbReference type="Pfam" id="PF03713"/>
    </source>
</evidence>
<feature type="region of interest" description="Disordered" evidence="1">
    <location>
        <begin position="57"/>
        <end position="79"/>
    </location>
</feature>
<accession>A0A840PE81</accession>
<comment type="caution">
    <text evidence="4">The sequence shown here is derived from an EMBL/GenBank/DDBJ whole genome shotgun (WGS) entry which is preliminary data.</text>
</comment>
<dbReference type="Pfam" id="PF03713">
    <property type="entry name" value="DUF305"/>
    <property type="match status" value="1"/>
</dbReference>
<evidence type="ECO:0000313" key="5">
    <source>
        <dbReference type="Proteomes" id="UP000578449"/>
    </source>
</evidence>
<evidence type="ECO:0000256" key="1">
    <source>
        <dbReference type="SAM" id="MobiDB-lite"/>
    </source>
</evidence>
<dbReference type="EMBL" id="JACHGN010000020">
    <property type="protein sequence ID" value="MBB5137918.1"/>
    <property type="molecule type" value="Genomic_DNA"/>
</dbReference>
<organism evidence="4 5">
    <name type="scientific">Thermocatellispora tengchongensis</name>
    <dbReference type="NCBI Taxonomy" id="1073253"/>
    <lineage>
        <taxon>Bacteria</taxon>
        <taxon>Bacillati</taxon>
        <taxon>Actinomycetota</taxon>
        <taxon>Actinomycetes</taxon>
        <taxon>Streptosporangiales</taxon>
        <taxon>Streptosporangiaceae</taxon>
        <taxon>Thermocatellispora</taxon>
    </lineage>
</organism>
<dbReference type="PANTHER" id="PTHR36933:SF1">
    <property type="entry name" value="SLL0788 PROTEIN"/>
    <property type="match status" value="1"/>
</dbReference>
<dbReference type="Proteomes" id="UP000578449">
    <property type="component" value="Unassembled WGS sequence"/>
</dbReference>
<keyword evidence="2" id="KW-1133">Transmembrane helix</keyword>
<evidence type="ECO:0000256" key="2">
    <source>
        <dbReference type="SAM" id="Phobius"/>
    </source>
</evidence>
<feature type="domain" description="DUF305" evidence="3">
    <location>
        <begin position="87"/>
        <end position="224"/>
    </location>
</feature>
<dbReference type="PANTHER" id="PTHR36933">
    <property type="entry name" value="SLL0788 PROTEIN"/>
    <property type="match status" value="1"/>
</dbReference>
<gene>
    <name evidence="4" type="ORF">HNP84_007671</name>
</gene>
<keyword evidence="5" id="KW-1185">Reference proteome</keyword>
<dbReference type="AlphaFoldDB" id="A0A840PE81"/>